<protein>
    <submittedName>
        <fullName evidence="1">Uncharacterized protein</fullName>
    </submittedName>
</protein>
<reference evidence="1 2" key="1">
    <citation type="submission" date="2019-01" db="EMBL/GenBank/DDBJ databases">
        <title>Draft genome sequences of three monokaryotic isolates of the white-rot basidiomycete fungus Dichomitus squalens.</title>
        <authorList>
            <consortium name="DOE Joint Genome Institute"/>
            <person name="Lopez S.C."/>
            <person name="Andreopoulos B."/>
            <person name="Pangilinan J."/>
            <person name="Lipzen A."/>
            <person name="Riley R."/>
            <person name="Ahrendt S."/>
            <person name="Ng V."/>
            <person name="Barry K."/>
            <person name="Daum C."/>
            <person name="Grigoriev I.V."/>
            <person name="Hilden K.S."/>
            <person name="Makela M.R."/>
            <person name="de Vries R.P."/>
        </authorList>
    </citation>
    <scope>NUCLEOTIDE SEQUENCE [LARGE SCALE GENOMIC DNA]</scope>
    <source>
        <strain evidence="1 2">CBS 464.89</strain>
    </source>
</reference>
<evidence type="ECO:0000313" key="2">
    <source>
        <dbReference type="Proteomes" id="UP000292082"/>
    </source>
</evidence>
<dbReference type="Proteomes" id="UP000292082">
    <property type="component" value="Unassembled WGS sequence"/>
</dbReference>
<dbReference type="EMBL" id="ML145147">
    <property type="protein sequence ID" value="TBU56721.1"/>
    <property type="molecule type" value="Genomic_DNA"/>
</dbReference>
<keyword evidence="2" id="KW-1185">Reference proteome</keyword>
<accession>A0A4Q9PQT4</accession>
<organism evidence="1 2">
    <name type="scientific">Dichomitus squalens</name>
    <dbReference type="NCBI Taxonomy" id="114155"/>
    <lineage>
        <taxon>Eukaryota</taxon>
        <taxon>Fungi</taxon>
        <taxon>Dikarya</taxon>
        <taxon>Basidiomycota</taxon>
        <taxon>Agaricomycotina</taxon>
        <taxon>Agaricomycetes</taxon>
        <taxon>Polyporales</taxon>
        <taxon>Polyporaceae</taxon>
        <taxon>Dichomitus</taxon>
    </lineage>
</organism>
<gene>
    <name evidence="1" type="ORF">BD310DRAFT_930920</name>
</gene>
<proteinExistence type="predicted"/>
<dbReference type="AlphaFoldDB" id="A0A4Q9PQT4"/>
<name>A0A4Q9PQT4_9APHY</name>
<sequence length="162" mass="17574">MNRSLSHSNGSYTDVHLRDAFMPTNPSTASTSAGPFDATVYNPSHDPTHHTTRTMSTLAPLGTPRPYHIAQRSRNPAVRNCFIRLKPSSALQTFLAPRRCNAPVLCSCPSSAHDPVEMSPLSACPALPSLARPSETHQHALAQTRIGRCALGVLRAPDRVRD</sequence>
<evidence type="ECO:0000313" key="1">
    <source>
        <dbReference type="EMBL" id="TBU56721.1"/>
    </source>
</evidence>